<reference evidence="1" key="1">
    <citation type="submission" date="2014-08" db="EMBL/GenBank/DDBJ databases">
        <title>Fullgenome sequencing of Anoxybacillus sp.25 isolate from Garga hot-spring Russia.</title>
        <authorList>
            <person name="Rozanov A.S."/>
            <person name="Kotenko A.V."/>
            <person name="Malup T.K."/>
            <person name="Peltek S.E."/>
        </authorList>
    </citation>
    <scope>NUCLEOTIDE SEQUENCE [LARGE SCALE GENOMIC DNA]</scope>
    <source>
        <strain evidence="1">25</strain>
    </source>
</reference>
<gene>
    <name evidence="1" type="ORF">JS44_08560</name>
</gene>
<dbReference type="EMBL" id="JPZO01000046">
    <property type="protein sequence ID" value="KFZ32408.1"/>
    <property type="molecule type" value="Genomic_DNA"/>
</dbReference>
<sequence length="94" mass="10847">MFKISNRSIVILDEEDYEKKAAFATIKRFGDEKIFVKSWAAKTTLSGTYKACRVQYHDSKRKNDKSNFYAAEVPKVGRTLVVTEEVNLLLRHCV</sequence>
<evidence type="ECO:0000313" key="1">
    <source>
        <dbReference type="EMBL" id="KFZ32408.1"/>
    </source>
</evidence>
<accession>A0A094LC05</accession>
<dbReference type="AlphaFoldDB" id="A0A094LC05"/>
<protein>
    <submittedName>
        <fullName evidence="1">Uncharacterized protein</fullName>
    </submittedName>
</protein>
<proteinExistence type="predicted"/>
<organism evidence="1">
    <name type="scientific">Anoxybacillus flavithermus</name>
    <dbReference type="NCBI Taxonomy" id="33934"/>
    <lineage>
        <taxon>Bacteria</taxon>
        <taxon>Bacillati</taxon>
        <taxon>Bacillota</taxon>
        <taxon>Bacilli</taxon>
        <taxon>Bacillales</taxon>
        <taxon>Anoxybacillaceae</taxon>
        <taxon>Anoxybacillus</taxon>
    </lineage>
</organism>
<comment type="caution">
    <text evidence="1">The sequence shown here is derived from an EMBL/GenBank/DDBJ whole genome shotgun (WGS) entry which is preliminary data.</text>
</comment>
<name>A0A094LC05_9BACL</name>